<keyword evidence="10" id="KW-1185">Reference proteome</keyword>
<keyword evidence="3" id="KW-0645">Protease</keyword>
<dbReference type="PROSITE" id="PS51782">
    <property type="entry name" value="LYSM"/>
    <property type="match status" value="1"/>
</dbReference>
<accession>A0A1I4SYE8</accession>
<keyword evidence="5 9" id="KW-0378">Hydrolase</keyword>
<evidence type="ECO:0000256" key="5">
    <source>
        <dbReference type="ARBA" id="ARBA00022801"/>
    </source>
</evidence>
<evidence type="ECO:0000313" key="9">
    <source>
        <dbReference type="EMBL" id="SFM69330.1"/>
    </source>
</evidence>
<protein>
    <submittedName>
        <fullName evidence="9">Murein DD-endopeptidase MepM and murein hydrolase activator NlpD, contain LysM domain</fullName>
    </submittedName>
</protein>
<evidence type="ECO:0000256" key="2">
    <source>
        <dbReference type="ARBA" id="ARBA00004196"/>
    </source>
</evidence>
<dbReference type="InterPro" id="IPR045834">
    <property type="entry name" value="Csd3_N2"/>
</dbReference>
<feature type="domain" description="LysM" evidence="8">
    <location>
        <begin position="47"/>
        <end position="91"/>
    </location>
</feature>
<dbReference type="Pfam" id="PF01551">
    <property type="entry name" value="Peptidase_M23"/>
    <property type="match status" value="1"/>
</dbReference>
<organism evidence="9 10">
    <name type="scientific">Thermodesulforhabdus norvegica</name>
    <dbReference type="NCBI Taxonomy" id="39841"/>
    <lineage>
        <taxon>Bacteria</taxon>
        <taxon>Pseudomonadati</taxon>
        <taxon>Thermodesulfobacteriota</taxon>
        <taxon>Syntrophobacteria</taxon>
        <taxon>Syntrophobacterales</taxon>
        <taxon>Thermodesulforhabdaceae</taxon>
        <taxon>Thermodesulforhabdus</taxon>
    </lineage>
</organism>
<name>A0A1I4SYE8_9BACT</name>
<gene>
    <name evidence="9" type="ORF">SAMN05660836_01227</name>
</gene>
<dbReference type="PANTHER" id="PTHR21666:SF288">
    <property type="entry name" value="CELL DIVISION PROTEIN YTFB"/>
    <property type="match status" value="1"/>
</dbReference>
<keyword evidence="4" id="KW-0479">Metal-binding</keyword>
<evidence type="ECO:0000313" key="10">
    <source>
        <dbReference type="Proteomes" id="UP000199611"/>
    </source>
</evidence>
<reference evidence="9 10" key="1">
    <citation type="submission" date="2016-10" db="EMBL/GenBank/DDBJ databases">
        <authorList>
            <person name="de Groot N.N."/>
        </authorList>
    </citation>
    <scope>NUCLEOTIDE SEQUENCE [LARGE SCALE GENOMIC DNA]</scope>
    <source>
        <strain evidence="9 10">DSM 9990</strain>
    </source>
</reference>
<comment type="subcellular location">
    <subcellularLocation>
        <location evidence="2">Cell envelope</location>
    </subcellularLocation>
</comment>
<keyword evidence="7" id="KW-0482">Metalloprotease</keyword>
<dbReference type="InterPro" id="IPR018392">
    <property type="entry name" value="LysM"/>
</dbReference>
<dbReference type="GO" id="GO:0046872">
    <property type="term" value="F:metal ion binding"/>
    <property type="evidence" value="ECO:0007669"/>
    <property type="project" value="UniProtKB-KW"/>
</dbReference>
<dbReference type="RefSeq" id="WP_093394252.1">
    <property type="nucleotide sequence ID" value="NZ_FOUU01000002.1"/>
</dbReference>
<dbReference type="AlphaFoldDB" id="A0A1I4SYE8"/>
<dbReference type="PANTHER" id="PTHR21666">
    <property type="entry name" value="PEPTIDASE-RELATED"/>
    <property type="match status" value="1"/>
</dbReference>
<evidence type="ECO:0000256" key="4">
    <source>
        <dbReference type="ARBA" id="ARBA00022723"/>
    </source>
</evidence>
<proteinExistence type="predicted"/>
<comment type="cofactor">
    <cofactor evidence="1">
        <name>Zn(2+)</name>
        <dbReference type="ChEBI" id="CHEBI:29105"/>
    </cofactor>
</comment>
<evidence type="ECO:0000259" key="8">
    <source>
        <dbReference type="PROSITE" id="PS51782"/>
    </source>
</evidence>
<evidence type="ECO:0000256" key="6">
    <source>
        <dbReference type="ARBA" id="ARBA00022833"/>
    </source>
</evidence>
<dbReference type="Gene3D" id="3.10.450.350">
    <property type="match status" value="1"/>
</dbReference>
<evidence type="ECO:0000256" key="7">
    <source>
        <dbReference type="ARBA" id="ARBA00023049"/>
    </source>
</evidence>
<evidence type="ECO:0000256" key="1">
    <source>
        <dbReference type="ARBA" id="ARBA00001947"/>
    </source>
</evidence>
<dbReference type="GO" id="GO:0006508">
    <property type="term" value="P:proteolysis"/>
    <property type="evidence" value="ECO:0007669"/>
    <property type="project" value="UniProtKB-KW"/>
</dbReference>
<dbReference type="Pfam" id="PF19425">
    <property type="entry name" value="Csd3_N2"/>
    <property type="match status" value="1"/>
</dbReference>
<dbReference type="InterPro" id="IPR011055">
    <property type="entry name" value="Dup_hybrid_motif"/>
</dbReference>
<dbReference type="InterPro" id="IPR016047">
    <property type="entry name" value="M23ase_b-sheet_dom"/>
</dbReference>
<dbReference type="GO" id="GO:0004222">
    <property type="term" value="F:metalloendopeptidase activity"/>
    <property type="evidence" value="ECO:0007669"/>
    <property type="project" value="TreeGrafter"/>
</dbReference>
<dbReference type="Proteomes" id="UP000199611">
    <property type="component" value="Unassembled WGS sequence"/>
</dbReference>
<dbReference type="GO" id="GO:0030313">
    <property type="term" value="C:cell envelope"/>
    <property type="evidence" value="ECO:0007669"/>
    <property type="project" value="UniProtKB-SubCell"/>
</dbReference>
<keyword evidence="6" id="KW-0862">Zinc</keyword>
<evidence type="ECO:0000256" key="3">
    <source>
        <dbReference type="ARBA" id="ARBA00022670"/>
    </source>
</evidence>
<dbReference type="SUPFAM" id="SSF51261">
    <property type="entry name" value="Duplicated hybrid motif"/>
    <property type="match status" value="1"/>
</dbReference>
<dbReference type="OrthoDB" id="9815245at2"/>
<dbReference type="CDD" id="cd12797">
    <property type="entry name" value="M23_peptidase"/>
    <property type="match status" value="1"/>
</dbReference>
<dbReference type="Gene3D" id="2.70.70.10">
    <property type="entry name" value="Glucose Permease (Domain IIA)"/>
    <property type="match status" value="1"/>
</dbReference>
<dbReference type="InterPro" id="IPR050570">
    <property type="entry name" value="Cell_wall_metabolism_enzyme"/>
</dbReference>
<dbReference type="STRING" id="39841.SAMN05660836_01227"/>
<dbReference type="EMBL" id="FOUU01000002">
    <property type="protein sequence ID" value="SFM69330.1"/>
    <property type="molecule type" value="Genomic_DNA"/>
</dbReference>
<sequence length="412" mass="46864">MTRKVFFGILVVLSFCLIGNTSWAALNFRYPDRIEYIKNYYDSHRTLTRTVKRGDTLWTIFKELGILKKNISCLERLQDFYSPKPGDCLKIVVQEKTALVDRVELLSGGNVYLFGKSAGKWTFYDINYPVLKIREVVSGVIDENMYTAGIKAGLHPGVILDLSDIFSSDVDFNTDLRRGDIFVILLEKEVRNGRERDSRILAARMVVQGESFEAFYFNVPGKGEGYYDRNGNSKERFFLKAPLQYRRISSYFTARRFHPILKIYRPHYGIDYAAPAGTPVSALGDGVVTFAGWKGGYGKYVEIRHGHGYKTTYGHLSRFARGIRAGKKVKRGELIGYVGSTGLATGPHLDFRFYVNGKPVNFLKTKWPHVTSVPRSHMARFRSLCDEYVKLMDDEYVKALALARAHNGSSKK</sequence>